<dbReference type="EMBL" id="KV878187">
    <property type="protein sequence ID" value="OJI87164.1"/>
    <property type="molecule type" value="Genomic_DNA"/>
</dbReference>
<evidence type="ECO:0000313" key="1">
    <source>
        <dbReference type="EMBL" id="OJI87164.1"/>
    </source>
</evidence>
<name>A0A1L9NDH9_ASPTC</name>
<gene>
    <name evidence="1" type="ORF">ASPTUDRAFT_40305</name>
</gene>
<keyword evidence="2" id="KW-1185">Reference proteome</keyword>
<dbReference type="Proteomes" id="UP000184304">
    <property type="component" value="Unassembled WGS sequence"/>
</dbReference>
<reference evidence="2" key="1">
    <citation type="journal article" date="2017" name="Genome Biol.">
        <title>Comparative genomics reveals high biological diversity and specific adaptations in the industrially and medically important fungal genus Aspergillus.</title>
        <authorList>
            <person name="de Vries R.P."/>
            <person name="Riley R."/>
            <person name="Wiebenga A."/>
            <person name="Aguilar-Osorio G."/>
            <person name="Amillis S."/>
            <person name="Uchima C.A."/>
            <person name="Anderluh G."/>
            <person name="Asadollahi M."/>
            <person name="Askin M."/>
            <person name="Barry K."/>
            <person name="Battaglia E."/>
            <person name="Bayram O."/>
            <person name="Benocci T."/>
            <person name="Braus-Stromeyer S.A."/>
            <person name="Caldana C."/>
            <person name="Canovas D."/>
            <person name="Cerqueira G.C."/>
            <person name="Chen F."/>
            <person name="Chen W."/>
            <person name="Choi C."/>
            <person name="Clum A."/>
            <person name="Dos Santos R.A."/>
            <person name="Damasio A.R."/>
            <person name="Diallinas G."/>
            <person name="Emri T."/>
            <person name="Fekete E."/>
            <person name="Flipphi M."/>
            <person name="Freyberg S."/>
            <person name="Gallo A."/>
            <person name="Gournas C."/>
            <person name="Habgood R."/>
            <person name="Hainaut M."/>
            <person name="Harispe M.L."/>
            <person name="Henrissat B."/>
            <person name="Hilden K.S."/>
            <person name="Hope R."/>
            <person name="Hossain A."/>
            <person name="Karabika E."/>
            <person name="Karaffa L."/>
            <person name="Karanyi Z."/>
            <person name="Krasevec N."/>
            <person name="Kuo A."/>
            <person name="Kusch H."/>
            <person name="LaButti K."/>
            <person name="Lagendijk E.L."/>
            <person name="Lapidus A."/>
            <person name="Levasseur A."/>
            <person name="Lindquist E."/>
            <person name="Lipzen A."/>
            <person name="Logrieco A.F."/>
            <person name="MacCabe A."/>
            <person name="Maekelae M.R."/>
            <person name="Malavazi I."/>
            <person name="Melin P."/>
            <person name="Meyer V."/>
            <person name="Mielnichuk N."/>
            <person name="Miskei M."/>
            <person name="Molnar A.P."/>
            <person name="Mule G."/>
            <person name="Ngan C.Y."/>
            <person name="Orejas M."/>
            <person name="Orosz E."/>
            <person name="Ouedraogo J.P."/>
            <person name="Overkamp K.M."/>
            <person name="Park H.-S."/>
            <person name="Perrone G."/>
            <person name="Piumi F."/>
            <person name="Punt P.J."/>
            <person name="Ram A.F."/>
            <person name="Ramon A."/>
            <person name="Rauscher S."/>
            <person name="Record E."/>
            <person name="Riano-Pachon D.M."/>
            <person name="Robert V."/>
            <person name="Roehrig J."/>
            <person name="Ruller R."/>
            <person name="Salamov A."/>
            <person name="Salih N.S."/>
            <person name="Samson R.A."/>
            <person name="Sandor E."/>
            <person name="Sanguinetti M."/>
            <person name="Schuetze T."/>
            <person name="Sepcic K."/>
            <person name="Shelest E."/>
            <person name="Sherlock G."/>
            <person name="Sophianopoulou V."/>
            <person name="Squina F.M."/>
            <person name="Sun H."/>
            <person name="Susca A."/>
            <person name="Todd R.B."/>
            <person name="Tsang A."/>
            <person name="Unkles S.E."/>
            <person name="van de Wiele N."/>
            <person name="van Rossen-Uffink D."/>
            <person name="Oliveira J.V."/>
            <person name="Vesth T.C."/>
            <person name="Visser J."/>
            <person name="Yu J.-H."/>
            <person name="Zhou M."/>
            <person name="Andersen M.R."/>
            <person name="Archer D.B."/>
            <person name="Baker S.E."/>
            <person name="Benoit I."/>
            <person name="Brakhage A.A."/>
            <person name="Braus G.H."/>
            <person name="Fischer R."/>
            <person name="Frisvad J.C."/>
            <person name="Goldman G.H."/>
            <person name="Houbraken J."/>
            <person name="Oakley B."/>
            <person name="Pocsi I."/>
            <person name="Scazzocchio C."/>
            <person name="Seiboth B."/>
            <person name="vanKuyk P.A."/>
            <person name="Wortman J."/>
            <person name="Dyer P.S."/>
            <person name="Grigoriev I.V."/>
        </authorList>
    </citation>
    <scope>NUCLEOTIDE SEQUENCE [LARGE SCALE GENOMIC DNA]</scope>
    <source>
        <strain evidence="2">CBS 134.48</strain>
    </source>
</reference>
<evidence type="ECO:0000313" key="2">
    <source>
        <dbReference type="Proteomes" id="UP000184304"/>
    </source>
</evidence>
<protein>
    <submittedName>
        <fullName evidence="1">Uncharacterized protein</fullName>
    </submittedName>
</protein>
<dbReference type="VEuPathDB" id="FungiDB:ASPTUDRAFT_40305"/>
<proteinExistence type="predicted"/>
<accession>A0A1L9NDH9</accession>
<organism evidence="1 2">
    <name type="scientific">Aspergillus tubingensis (strain CBS 134.48)</name>
    <dbReference type="NCBI Taxonomy" id="767770"/>
    <lineage>
        <taxon>Eukaryota</taxon>
        <taxon>Fungi</taxon>
        <taxon>Dikarya</taxon>
        <taxon>Ascomycota</taxon>
        <taxon>Pezizomycotina</taxon>
        <taxon>Eurotiomycetes</taxon>
        <taxon>Eurotiomycetidae</taxon>
        <taxon>Eurotiales</taxon>
        <taxon>Aspergillaceae</taxon>
        <taxon>Aspergillus</taxon>
        <taxon>Aspergillus subgen. Circumdati</taxon>
    </lineage>
</organism>
<sequence length="98" mass="11232">MSRSSSLCPKDHWNEWMGQDDGVIISYFFSHKLHFSPSFPEHHLLYPIPSRPVPWLLKFLFLSRSDLGVGTKPRVSPSYRISQMNCPNSGVIPTTDID</sequence>
<dbReference type="AlphaFoldDB" id="A0A1L9NDH9"/>